<evidence type="ECO:0008006" key="4">
    <source>
        <dbReference type="Google" id="ProtNLM"/>
    </source>
</evidence>
<sequence>MAIQNGKCPNCGGSLILDSLNEKSICKFCGSEFVVQQAIQKLQIDGIATFDALFLAAQQTLDKEQDFDKARKKYKEALNLRPNDYRVLWGLFLCEASGIDFAYHKKGYIQIEGDIPSNVNEIIHKYGMVAIQNAPLEIQNYYFQEIEKYKLKYQHLSNKRKKEGCYIASAVYGSYNCPEVWVLRRYRDEQLKKHLFGRIFIRVYYFFSPKLVKIFKNKHQLNLFIKKRLDKKVKKLKEKGFQDTIYFDSM</sequence>
<organism evidence="2 3">
    <name type="scientific">Candidatus Caccosoma faecigallinarum</name>
    <dbReference type="NCBI Taxonomy" id="2840720"/>
    <lineage>
        <taxon>Bacteria</taxon>
        <taxon>Bacillati</taxon>
        <taxon>Bacillota</taxon>
        <taxon>Bacillota incertae sedis</taxon>
        <taxon>Candidatus Caccosoma</taxon>
    </lineage>
</organism>
<evidence type="ECO:0000256" key="1">
    <source>
        <dbReference type="PROSITE-ProRule" id="PRU00339"/>
    </source>
</evidence>
<dbReference type="PROSITE" id="PS50005">
    <property type="entry name" value="TPR"/>
    <property type="match status" value="1"/>
</dbReference>
<dbReference type="AlphaFoldDB" id="A0A9D1G7C0"/>
<dbReference type="EMBL" id="DVKI01000015">
    <property type="protein sequence ID" value="HIT16847.1"/>
    <property type="molecule type" value="Genomic_DNA"/>
</dbReference>
<dbReference type="NCBIfam" id="NF041770">
    <property type="entry name" value="CFI_box_CTERM"/>
    <property type="match status" value="1"/>
</dbReference>
<comment type="caution">
    <text evidence="2">The sequence shown here is derived from an EMBL/GenBank/DDBJ whole genome shotgun (WGS) entry which is preliminary data.</text>
</comment>
<proteinExistence type="predicted"/>
<dbReference type="Proteomes" id="UP000886893">
    <property type="component" value="Unassembled WGS sequence"/>
</dbReference>
<dbReference type="InterPro" id="IPR019734">
    <property type="entry name" value="TPR_rpt"/>
</dbReference>
<gene>
    <name evidence="2" type="ORF">IAD04_00485</name>
</gene>
<protein>
    <recommendedName>
        <fullName evidence="4">Tetratricopeptide repeat protein</fullName>
    </recommendedName>
</protein>
<reference evidence="2" key="2">
    <citation type="journal article" date="2021" name="PeerJ">
        <title>Extensive microbial diversity within the chicken gut microbiome revealed by metagenomics and culture.</title>
        <authorList>
            <person name="Gilroy R."/>
            <person name="Ravi A."/>
            <person name="Getino M."/>
            <person name="Pursley I."/>
            <person name="Horton D.L."/>
            <person name="Alikhan N.F."/>
            <person name="Baker D."/>
            <person name="Gharbi K."/>
            <person name="Hall N."/>
            <person name="Watson M."/>
            <person name="Adriaenssens E.M."/>
            <person name="Foster-Nyarko E."/>
            <person name="Jarju S."/>
            <person name="Secka A."/>
            <person name="Antonio M."/>
            <person name="Oren A."/>
            <person name="Chaudhuri R.R."/>
            <person name="La Ragione R."/>
            <person name="Hildebrand F."/>
            <person name="Pallen M.J."/>
        </authorList>
    </citation>
    <scope>NUCLEOTIDE SEQUENCE</scope>
    <source>
        <strain evidence="2">14508</strain>
    </source>
</reference>
<dbReference type="Gene3D" id="2.20.28.30">
    <property type="entry name" value="RNA polymerase ii, chain L"/>
    <property type="match status" value="1"/>
</dbReference>
<dbReference type="InterPro" id="IPR049886">
    <property type="entry name" value="CFI_box_CTERM_dom"/>
</dbReference>
<accession>A0A9D1G7C0</accession>
<evidence type="ECO:0000313" key="3">
    <source>
        <dbReference type="Proteomes" id="UP000886893"/>
    </source>
</evidence>
<keyword evidence="1" id="KW-0802">TPR repeat</keyword>
<evidence type="ECO:0000313" key="2">
    <source>
        <dbReference type="EMBL" id="HIT16847.1"/>
    </source>
</evidence>
<feature type="repeat" description="TPR" evidence="1">
    <location>
        <begin position="51"/>
        <end position="84"/>
    </location>
</feature>
<name>A0A9D1G7C0_9FIRM</name>
<reference evidence="2" key="1">
    <citation type="submission" date="2020-10" db="EMBL/GenBank/DDBJ databases">
        <authorList>
            <person name="Gilroy R."/>
        </authorList>
    </citation>
    <scope>NUCLEOTIDE SEQUENCE</scope>
    <source>
        <strain evidence="2">14508</strain>
    </source>
</reference>